<keyword evidence="3" id="KW-0326">Glycosidase</keyword>
<keyword evidence="8" id="KW-1185">Reference proteome</keyword>
<dbReference type="SUPFAM" id="SSF49303">
    <property type="entry name" value="beta-Galactosidase/glucuronidase domain"/>
    <property type="match status" value="1"/>
</dbReference>
<dbReference type="GO" id="GO:0005975">
    <property type="term" value="P:carbohydrate metabolic process"/>
    <property type="evidence" value="ECO:0007669"/>
    <property type="project" value="InterPro"/>
</dbReference>
<feature type="domain" description="Glycoside hydrolase family 2 catalytic" evidence="5">
    <location>
        <begin position="348"/>
        <end position="481"/>
    </location>
</feature>
<dbReference type="Pfam" id="PF22666">
    <property type="entry name" value="Glyco_hydro_2_N2"/>
    <property type="match status" value="1"/>
</dbReference>
<dbReference type="PANTHER" id="PTHR42732">
    <property type="entry name" value="BETA-GALACTOSIDASE"/>
    <property type="match status" value="1"/>
</dbReference>
<evidence type="ECO:0000256" key="2">
    <source>
        <dbReference type="ARBA" id="ARBA00022801"/>
    </source>
</evidence>
<dbReference type="EMBL" id="AP025739">
    <property type="protein sequence ID" value="BDI32681.1"/>
    <property type="molecule type" value="Genomic_DNA"/>
</dbReference>
<comment type="similarity">
    <text evidence="1">Belongs to the glycosyl hydrolase 2 family.</text>
</comment>
<dbReference type="InterPro" id="IPR054593">
    <property type="entry name" value="Beta-mannosidase-like_N2"/>
</dbReference>
<dbReference type="InterPro" id="IPR017853">
    <property type="entry name" value="GH"/>
</dbReference>
<dbReference type="GO" id="GO:0004553">
    <property type="term" value="F:hydrolase activity, hydrolyzing O-glycosyl compounds"/>
    <property type="evidence" value="ECO:0007669"/>
    <property type="project" value="InterPro"/>
</dbReference>
<dbReference type="PANTHER" id="PTHR42732:SF2">
    <property type="entry name" value="BETA-MANNOSIDASE"/>
    <property type="match status" value="1"/>
</dbReference>
<protein>
    <submittedName>
        <fullName evidence="7">Uncharacterized protein</fullName>
    </submittedName>
</protein>
<dbReference type="InterPro" id="IPR006103">
    <property type="entry name" value="Glyco_hydro_2_cat"/>
</dbReference>
<dbReference type="InterPro" id="IPR051913">
    <property type="entry name" value="GH2_Domain-Containing"/>
</dbReference>
<dbReference type="OrthoDB" id="9801077at2"/>
<dbReference type="InterPro" id="IPR036156">
    <property type="entry name" value="Beta-gal/glucu_dom_sf"/>
</dbReference>
<dbReference type="Pfam" id="PF02836">
    <property type="entry name" value="Glyco_hydro_2_C"/>
    <property type="match status" value="1"/>
</dbReference>
<evidence type="ECO:0000259" key="6">
    <source>
        <dbReference type="Pfam" id="PF22666"/>
    </source>
</evidence>
<accession>A0A402CQI4</accession>
<sequence>MSHSRAVAALAGLFLTALPSFAEPVTPVLTRWAKEVTPQNVHPEYPRPQMTRGRWQNLNGQWDYALVDKDAPSPASYDGKILVPFPIEAPLSGVRKHPTDQQRLWYRRSFSVPAAWKGEHVLLHFGAVDWDAEVFVNGKRLGEHKGGYDGFSFDVTDALKPGENELKVGVYDPTNSGEQPVGKQDNDPHFIVYTATSGIWQTVWLEPVAKSYISDLAMTPDIDKSVLRLTVKAAGGNPPSSVKITVLDGAKTVAVMSGAANASLAIPIPKAHLWSPSDPHLYQLKVALQSGSVRSDAVESYFAMRKISLGKDAKGITRMFVNNQYLFEVGVLDQGFWPDGEYTAPTDGAMENDIATAKRLGFNMIRKHVKVEPERWYYWADRLGMLVWQDMPTAGHRTPESKTQFETELDRMVEGRGNHPSVIMWVLFNEGSDYDVPRLVDHVRALDPSRLIDNASGWNDHGVGDVIDTHNYTRPKAPAPEEHRAAVAGEFGGLGMLIPGHLWGDPKNNWGYGNMADSAAFGKGYAHLMHIAYGYQDDPGLSAAVYTQLTDVEIENSGLMTYDREIVKPDLHIAQLANRGEFPTEPKVTDIVATSETHPAEWRYTTTDHPAPANWFAPDFDDAGWKSAPAPFGNGGAQNTKWSDTPGDIWMRRTVTLPADLPATLMFSAYYDEDMEIYINGVLAASAPGFTSDYVAVPMTDAGRKAIVPGKNVLAVHCGQKGGGQFIDVGIIAPQSSPSVHK</sequence>
<proteinExistence type="inferred from homology"/>
<feature type="domain" description="Glycoside hydrolase family 2 immunoglobulin-like beta-sandwich" evidence="4">
    <location>
        <begin position="212"/>
        <end position="305"/>
    </location>
</feature>
<organism evidence="7 8">
    <name type="scientific">Capsulimonas corticalis</name>
    <dbReference type="NCBI Taxonomy" id="2219043"/>
    <lineage>
        <taxon>Bacteria</taxon>
        <taxon>Bacillati</taxon>
        <taxon>Armatimonadota</taxon>
        <taxon>Armatimonadia</taxon>
        <taxon>Capsulimonadales</taxon>
        <taxon>Capsulimonadaceae</taxon>
        <taxon>Capsulimonas</taxon>
    </lineage>
</organism>
<dbReference type="RefSeq" id="WP_119319614.1">
    <property type="nucleotide sequence ID" value="NZ_AP025739.1"/>
</dbReference>
<dbReference type="Proteomes" id="UP000287394">
    <property type="component" value="Chromosome"/>
</dbReference>
<dbReference type="SUPFAM" id="SSF49785">
    <property type="entry name" value="Galactose-binding domain-like"/>
    <property type="match status" value="2"/>
</dbReference>
<dbReference type="Pfam" id="PF00703">
    <property type="entry name" value="Glyco_hydro_2"/>
    <property type="match status" value="1"/>
</dbReference>
<dbReference type="Gene3D" id="3.20.20.80">
    <property type="entry name" value="Glycosidases"/>
    <property type="match status" value="1"/>
</dbReference>
<feature type="domain" description="Beta-mannosidase-like galactose-binding" evidence="6">
    <location>
        <begin position="101"/>
        <end position="185"/>
    </location>
</feature>
<dbReference type="InterPro" id="IPR013783">
    <property type="entry name" value="Ig-like_fold"/>
</dbReference>
<evidence type="ECO:0000256" key="3">
    <source>
        <dbReference type="ARBA" id="ARBA00023295"/>
    </source>
</evidence>
<evidence type="ECO:0000313" key="7">
    <source>
        <dbReference type="EMBL" id="BDI32681.1"/>
    </source>
</evidence>
<evidence type="ECO:0000259" key="4">
    <source>
        <dbReference type="Pfam" id="PF00703"/>
    </source>
</evidence>
<reference evidence="7 8" key="1">
    <citation type="journal article" date="2019" name="Int. J. Syst. Evol. Microbiol.">
        <title>Capsulimonas corticalis gen. nov., sp. nov., an aerobic capsulated bacterium, of a novel bacterial order, Capsulimonadales ord. nov., of the class Armatimonadia of the phylum Armatimonadetes.</title>
        <authorList>
            <person name="Li J."/>
            <person name="Kudo C."/>
            <person name="Tonouchi A."/>
        </authorList>
    </citation>
    <scope>NUCLEOTIDE SEQUENCE [LARGE SCALE GENOMIC DNA]</scope>
    <source>
        <strain evidence="7 8">AX-7</strain>
    </source>
</reference>
<dbReference type="InterPro" id="IPR008979">
    <property type="entry name" value="Galactose-bd-like_sf"/>
</dbReference>
<evidence type="ECO:0000259" key="5">
    <source>
        <dbReference type="Pfam" id="PF02836"/>
    </source>
</evidence>
<gene>
    <name evidence="7" type="ORF">CCAX7_47320</name>
</gene>
<evidence type="ECO:0000313" key="8">
    <source>
        <dbReference type="Proteomes" id="UP000287394"/>
    </source>
</evidence>
<dbReference type="Gene3D" id="2.60.40.10">
    <property type="entry name" value="Immunoglobulins"/>
    <property type="match status" value="1"/>
</dbReference>
<name>A0A402CQI4_9BACT</name>
<evidence type="ECO:0000256" key="1">
    <source>
        <dbReference type="ARBA" id="ARBA00007401"/>
    </source>
</evidence>
<dbReference type="InterPro" id="IPR006102">
    <property type="entry name" value="Ig-like_GH2"/>
</dbReference>
<dbReference type="SUPFAM" id="SSF51445">
    <property type="entry name" value="(Trans)glycosidases"/>
    <property type="match status" value="1"/>
</dbReference>
<dbReference type="Gene3D" id="2.60.120.260">
    <property type="entry name" value="Galactose-binding domain-like"/>
    <property type="match status" value="2"/>
</dbReference>
<dbReference type="AlphaFoldDB" id="A0A402CQI4"/>
<keyword evidence="2" id="KW-0378">Hydrolase</keyword>
<dbReference type="KEGG" id="ccot:CCAX7_47320"/>